<organism evidence="2 3">
    <name type="scientific">Dactylosporangium salmoneum</name>
    <dbReference type="NCBI Taxonomy" id="53361"/>
    <lineage>
        <taxon>Bacteria</taxon>
        <taxon>Bacillati</taxon>
        <taxon>Actinomycetota</taxon>
        <taxon>Actinomycetes</taxon>
        <taxon>Micromonosporales</taxon>
        <taxon>Micromonosporaceae</taxon>
        <taxon>Dactylosporangium</taxon>
    </lineage>
</organism>
<gene>
    <name evidence="2" type="ORF">GCM10010170_038890</name>
</gene>
<dbReference type="Pfam" id="PF02036">
    <property type="entry name" value="SCP2"/>
    <property type="match status" value="1"/>
</dbReference>
<dbReference type="Gene3D" id="3.30.1050.10">
    <property type="entry name" value="SCP2 sterol-binding domain"/>
    <property type="match status" value="1"/>
</dbReference>
<evidence type="ECO:0000313" key="2">
    <source>
        <dbReference type="EMBL" id="GAA2349613.1"/>
    </source>
</evidence>
<dbReference type="SUPFAM" id="SSF55718">
    <property type="entry name" value="SCP-like"/>
    <property type="match status" value="1"/>
</dbReference>
<evidence type="ECO:0000259" key="1">
    <source>
        <dbReference type="Pfam" id="PF02036"/>
    </source>
</evidence>
<name>A0ABN3GEE2_9ACTN</name>
<sequence length="115" mass="12507">MHAMATVEDCRAALLKLAERLAAKAAEAREKLDFDRSLACRVTDLGIAFHGQLKDGQLSGLTDGDDPRAKIKLTSSSDDLVELVNGQLNVMSAWTSGRIKIEAGMLDLLKLRKLL</sequence>
<dbReference type="Proteomes" id="UP001501444">
    <property type="component" value="Unassembled WGS sequence"/>
</dbReference>
<feature type="domain" description="SCP2" evidence="1">
    <location>
        <begin position="19"/>
        <end position="115"/>
    </location>
</feature>
<dbReference type="InterPro" id="IPR036527">
    <property type="entry name" value="SCP2_sterol-bd_dom_sf"/>
</dbReference>
<reference evidence="2 3" key="1">
    <citation type="journal article" date="2019" name="Int. J. Syst. Evol. Microbiol.">
        <title>The Global Catalogue of Microorganisms (GCM) 10K type strain sequencing project: providing services to taxonomists for standard genome sequencing and annotation.</title>
        <authorList>
            <consortium name="The Broad Institute Genomics Platform"/>
            <consortium name="The Broad Institute Genome Sequencing Center for Infectious Disease"/>
            <person name="Wu L."/>
            <person name="Ma J."/>
        </authorList>
    </citation>
    <scope>NUCLEOTIDE SEQUENCE [LARGE SCALE GENOMIC DNA]</scope>
    <source>
        <strain evidence="2 3">JCM 3272</strain>
    </source>
</reference>
<protein>
    <recommendedName>
        <fullName evidence="1">SCP2 domain-containing protein</fullName>
    </recommendedName>
</protein>
<comment type="caution">
    <text evidence="2">The sequence shown here is derived from an EMBL/GenBank/DDBJ whole genome shotgun (WGS) entry which is preliminary data.</text>
</comment>
<evidence type="ECO:0000313" key="3">
    <source>
        <dbReference type="Proteomes" id="UP001501444"/>
    </source>
</evidence>
<dbReference type="EMBL" id="BAAARV010000027">
    <property type="protein sequence ID" value="GAA2349613.1"/>
    <property type="molecule type" value="Genomic_DNA"/>
</dbReference>
<accession>A0ABN3GEE2</accession>
<dbReference type="InterPro" id="IPR003033">
    <property type="entry name" value="SCP2_sterol-bd_dom"/>
</dbReference>
<keyword evidence="3" id="KW-1185">Reference proteome</keyword>
<proteinExistence type="predicted"/>